<comment type="caution">
    <text evidence="1">The sequence shown here is derived from an EMBL/GenBank/DDBJ whole genome shotgun (WGS) entry which is preliminary data.</text>
</comment>
<evidence type="ECO:0000313" key="2">
    <source>
        <dbReference type="Proteomes" id="UP001159364"/>
    </source>
</evidence>
<gene>
    <name evidence="1" type="ORF">K2173_011110</name>
</gene>
<dbReference type="Proteomes" id="UP001159364">
    <property type="component" value="Linkage Group LG01"/>
</dbReference>
<proteinExistence type="predicted"/>
<keyword evidence="2" id="KW-1185">Reference proteome</keyword>
<protein>
    <submittedName>
        <fullName evidence="1">Uncharacterized protein</fullName>
    </submittedName>
</protein>
<sequence>MQLRRTPDSMDLPVRSAAPLLGSKRHRFARLLPVPADNVDSSADFGLIISAARSMRRQPQFTTFEI</sequence>
<reference evidence="1 2" key="1">
    <citation type="submission" date="2021-09" db="EMBL/GenBank/DDBJ databases">
        <title>Genomic insights and catalytic innovation underlie evolution of tropane alkaloids biosynthesis.</title>
        <authorList>
            <person name="Wang Y.-J."/>
            <person name="Tian T."/>
            <person name="Huang J.-P."/>
            <person name="Huang S.-X."/>
        </authorList>
    </citation>
    <scope>NUCLEOTIDE SEQUENCE [LARGE SCALE GENOMIC DNA]</scope>
    <source>
        <strain evidence="1">KIB-2018</strain>
        <tissue evidence="1">Leaf</tissue>
    </source>
</reference>
<dbReference type="EMBL" id="JAIWQS010000001">
    <property type="protein sequence ID" value="KAJ8774307.1"/>
    <property type="molecule type" value="Genomic_DNA"/>
</dbReference>
<organism evidence="1 2">
    <name type="scientific">Erythroxylum novogranatense</name>
    <dbReference type="NCBI Taxonomy" id="1862640"/>
    <lineage>
        <taxon>Eukaryota</taxon>
        <taxon>Viridiplantae</taxon>
        <taxon>Streptophyta</taxon>
        <taxon>Embryophyta</taxon>
        <taxon>Tracheophyta</taxon>
        <taxon>Spermatophyta</taxon>
        <taxon>Magnoliopsida</taxon>
        <taxon>eudicotyledons</taxon>
        <taxon>Gunneridae</taxon>
        <taxon>Pentapetalae</taxon>
        <taxon>rosids</taxon>
        <taxon>fabids</taxon>
        <taxon>Malpighiales</taxon>
        <taxon>Erythroxylaceae</taxon>
        <taxon>Erythroxylum</taxon>
    </lineage>
</organism>
<name>A0AAV8U4R0_9ROSI</name>
<evidence type="ECO:0000313" key="1">
    <source>
        <dbReference type="EMBL" id="KAJ8774307.1"/>
    </source>
</evidence>
<accession>A0AAV8U4R0</accession>
<dbReference type="AlphaFoldDB" id="A0AAV8U4R0"/>